<proteinExistence type="predicted"/>
<keyword evidence="3" id="KW-0479">Metal-binding</keyword>
<dbReference type="SMART" id="SM00729">
    <property type="entry name" value="Elp3"/>
    <property type="match status" value="1"/>
</dbReference>
<evidence type="ECO:0000256" key="4">
    <source>
        <dbReference type="ARBA" id="ARBA00023004"/>
    </source>
</evidence>
<dbReference type="CDD" id="cd01335">
    <property type="entry name" value="Radical_SAM"/>
    <property type="match status" value="1"/>
</dbReference>
<dbReference type="InterPro" id="IPR051198">
    <property type="entry name" value="BchE-like"/>
</dbReference>
<dbReference type="SFLD" id="SFLDG01082">
    <property type="entry name" value="B12-binding_domain_containing"/>
    <property type="match status" value="1"/>
</dbReference>
<dbReference type="CDD" id="cd02068">
    <property type="entry name" value="radical_SAM_B12_BD"/>
    <property type="match status" value="1"/>
</dbReference>
<keyword evidence="4" id="KW-0408">Iron</keyword>
<keyword evidence="2" id="KW-0949">S-adenosyl-L-methionine</keyword>
<dbReference type="SFLD" id="SFLDG01123">
    <property type="entry name" value="methyltransferase_(Class_B)"/>
    <property type="match status" value="1"/>
</dbReference>
<evidence type="ECO:0000259" key="6">
    <source>
        <dbReference type="PROSITE" id="PS51332"/>
    </source>
</evidence>
<evidence type="ECO:0000256" key="2">
    <source>
        <dbReference type="ARBA" id="ARBA00022691"/>
    </source>
</evidence>
<dbReference type="InterPro" id="IPR006158">
    <property type="entry name" value="Cobalamin-bd"/>
</dbReference>
<dbReference type="InterPro" id="IPR007197">
    <property type="entry name" value="rSAM"/>
</dbReference>
<keyword evidence="9" id="KW-1185">Reference proteome</keyword>
<evidence type="ECO:0000313" key="9">
    <source>
        <dbReference type="Proteomes" id="UP000060487"/>
    </source>
</evidence>
<dbReference type="PANTHER" id="PTHR43409">
    <property type="entry name" value="ANAEROBIC MAGNESIUM-PROTOPORPHYRIN IX MONOMETHYL ESTER CYCLASE-RELATED"/>
    <property type="match status" value="1"/>
</dbReference>
<evidence type="ECO:0000259" key="7">
    <source>
        <dbReference type="PROSITE" id="PS51918"/>
    </source>
</evidence>
<sequence length="495" mass="55913">MRKDEKTDFRITFLNPPYISKFSRPQRSPAVTKSGTLYYPMWLAYAAAAAEKAGFSIDLIDAPADGLDMSSVTQKIKDFRPSLIVVDTSTPSIYNDAEVCNALKTALPDAFIVIVGTHVTALPEDSLKLNPSIDAAAVGEYDYTIAALAEALYIKTPLDAVAGLYFKDGTNTGLRPPIGSIDELPFVSRIYKRFLKMENYFNPNALFPMVTITTSRGCPHECIFCVYPQTLMGHKLRMRSVENVLDEIEYIISAFDGVKAIFFEDDTFTANRKRCVEISEGIIKRGIKISWTANARATLDYETMRVMKRAGCRSFCVGFESGSQEMLDNIKKKTVVENMGKFMEDARKAGILVHGCFMVGLPGETKQTMDMTLALAKRLNPDTVQFYPMMIYPGTEAYDWYSERGLLTTKDFSKWLTPWGLHNTVIKTEQLSSEALVRFCDNARREFYLRPAYLLYKLRQVIAHPEELKRTVKSARTFMKYLLRGSDLKKGEHCD</sequence>
<dbReference type="SFLD" id="SFLDS00029">
    <property type="entry name" value="Radical_SAM"/>
    <property type="match status" value="1"/>
</dbReference>
<accession>A0ABR5SC07</accession>
<dbReference type="EMBL" id="LNQR01000115">
    <property type="protein sequence ID" value="KWT78416.1"/>
    <property type="molecule type" value="Genomic_DNA"/>
</dbReference>
<reference evidence="8 9" key="1">
    <citation type="submission" date="2015-11" db="EMBL/GenBank/DDBJ databases">
        <authorList>
            <person name="Lin W."/>
        </authorList>
    </citation>
    <scope>NUCLEOTIDE SEQUENCE [LARGE SCALE GENOMIC DNA]</scope>
    <source>
        <strain evidence="8 9">HCH-1</strain>
    </source>
</reference>
<comment type="caution">
    <text evidence="8">The sequence shown here is derived from an EMBL/GenBank/DDBJ whole genome shotgun (WGS) entry which is preliminary data.</text>
</comment>
<dbReference type="PROSITE" id="PS51918">
    <property type="entry name" value="RADICAL_SAM"/>
    <property type="match status" value="1"/>
</dbReference>
<evidence type="ECO:0000256" key="5">
    <source>
        <dbReference type="ARBA" id="ARBA00023014"/>
    </source>
</evidence>
<gene>
    <name evidence="8" type="ORF">ASN18_2824</name>
</gene>
<dbReference type="InterPro" id="IPR058240">
    <property type="entry name" value="rSAM_sf"/>
</dbReference>
<protein>
    <submittedName>
        <fullName evidence="8">B12-binding domain-containing radical SAM protein</fullName>
    </submittedName>
</protein>
<dbReference type="PANTHER" id="PTHR43409:SF16">
    <property type="entry name" value="SLR0320 PROTEIN"/>
    <property type="match status" value="1"/>
</dbReference>
<dbReference type="InterPro" id="IPR023404">
    <property type="entry name" value="rSAM_horseshoe"/>
</dbReference>
<evidence type="ECO:0000313" key="8">
    <source>
        <dbReference type="EMBL" id="KWT78416.1"/>
    </source>
</evidence>
<name>A0ABR5SC07_9BACT</name>
<dbReference type="PROSITE" id="PS51332">
    <property type="entry name" value="B12_BINDING"/>
    <property type="match status" value="1"/>
</dbReference>
<dbReference type="Proteomes" id="UP000060487">
    <property type="component" value="Unassembled WGS sequence"/>
</dbReference>
<keyword evidence="5" id="KW-0411">Iron-sulfur</keyword>
<dbReference type="Gene3D" id="3.40.50.280">
    <property type="entry name" value="Cobalamin-binding domain"/>
    <property type="match status" value="1"/>
</dbReference>
<dbReference type="Pfam" id="PF02310">
    <property type="entry name" value="B12-binding"/>
    <property type="match status" value="1"/>
</dbReference>
<evidence type="ECO:0000256" key="3">
    <source>
        <dbReference type="ARBA" id="ARBA00022723"/>
    </source>
</evidence>
<feature type="domain" description="B12-binding" evidence="6">
    <location>
        <begin position="25"/>
        <end position="159"/>
    </location>
</feature>
<feature type="domain" description="Radical SAM core" evidence="7">
    <location>
        <begin position="204"/>
        <end position="432"/>
    </location>
</feature>
<evidence type="ECO:0000256" key="1">
    <source>
        <dbReference type="ARBA" id="ARBA00001966"/>
    </source>
</evidence>
<comment type="cofactor">
    <cofactor evidence="1">
        <name>[4Fe-4S] cluster</name>
        <dbReference type="ChEBI" id="CHEBI:49883"/>
    </cofactor>
</comment>
<dbReference type="InterPro" id="IPR034466">
    <property type="entry name" value="Methyltransferase_Class_B"/>
</dbReference>
<dbReference type="InterPro" id="IPR006638">
    <property type="entry name" value="Elp3/MiaA/NifB-like_rSAM"/>
</dbReference>
<dbReference type="RefSeq" id="WP_085053444.1">
    <property type="nucleotide sequence ID" value="NZ_LNQR01000115.1"/>
</dbReference>
<dbReference type="Pfam" id="PF04055">
    <property type="entry name" value="Radical_SAM"/>
    <property type="match status" value="1"/>
</dbReference>
<dbReference type="Gene3D" id="3.80.30.20">
    <property type="entry name" value="tm_1862 like domain"/>
    <property type="match status" value="1"/>
</dbReference>
<organism evidence="8 9">
    <name type="scientific">Candidatus Magnetominusculus xianensis</name>
    <dbReference type="NCBI Taxonomy" id="1748249"/>
    <lineage>
        <taxon>Bacteria</taxon>
        <taxon>Pseudomonadati</taxon>
        <taxon>Nitrospirota</taxon>
        <taxon>Nitrospiria</taxon>
        <taxon>Nitrospirales</taxon>
        <taxon>Nitrospiraceae</taxon>
        <taxon>Candidatus Magnetominusculus</taxon>
    </lineage>
</organism>
<dbReference type="SUPFAM" id="SSF102114">
    <property type="entry name" value="Radical SAM enzymes"/>
    <property type="match status" value="1"/>
</dbReference>